<dbReference type="SUPFAM" id="SSF51366">
    <property type="entry name" value="Ribulose-phoshate binding barrel"/>
    <property type="match status" value="1"/>
</dbReference>
<dbReference type="Gene3D" id="3.20.20.70">
    <property type="entry name" value="Aldolase class I"/>
    <property type="match status" value="1"/>
</dbReference>
<dbReference type="Pfam" id="PF00221">
    <property type="entry name" value="Lyase_aromatic"/>
    <property type="match status" value="1"/>
</dbReference>
<evidence type="ECO:0000256" key="9">
    <source>
        <dbReference type="PROSITE-ProRule" id="PRU00481"/>
    </source>
</evidence>
<dbReference type="eggNOG" id="KOG1606">
    <property type="taxonomic scope" value="Eukaryota"/>
</dbReference>
<evidence type="ECO:0000256" key="7">
    <source>
        <dbReference type="ARBA" id="ARBA00023239"/>
    </source>
</evidence>
<dbReference type="PROSITE" id="PS51129">
    <property type="entry name" value="PDXS_SNZ_2"/>
    <property type="match status" value="1"/>
</dbReference>
<dbReference type="PANTHER" id="PTHR10362">
    <property type="entry name" value="HISTIDINE AMMONIA-LYASE"/>
    <property type="match status" value="1"/>
</dbReference>
<evidence type="ECO:0000259" key="10">
    <source>
        <dbReference type="Pfam" id="PF05690"/>
    </source>
</evidence>
<keyword evidence="5" id="KW-0663">Pyridoxal phosphate</keyword>
<keyword evidence="6" id="KW-0587">Phenylpropanoid metabolism</keyword>
<accession>A0A0D3HV48</accession>
<reference evidence="11" key="2">
    <citation type="submission" date="2015-03" db="UniProtKB">
        <authorList>
            <consortium name="EnsemblPlants"/>
        </authorList>
    </citation>
    <scope>IDENTIFICATION</scope>
</reference>
<dbReference type="InterPro" id="IPR033983">
    <property type="entry name" value="Thiazole_synthase_ThiG"/>
</dbReference>
<dbReference type="InterPro" id="IPR001852">
    <property type="entry name" value="PdxS/SNZ"/>
</dbReference>
<organism evidence="11">
    <name type="scientific">Oryza barthii</name>
    <dbReference type="NCBI Taxonomy" id="65489"/>
    <lineage>
        <taxon>Eukaryota</taxon>
        <taxon>Viridiplantae</taxon>
        <taxon>Streptophyta</taxon>
        <taxon>Embryophyta</taxon>
        <taxon>Tracheophyta</taxon>
        <taxon>Spermatophyta</taxon>
        <taxon>Magnoliopsida</taxon>
        <taxon>Liliopsida</taxon>
        <taxon>Poales</taxon>
        <taxon>Poaceae</taxon>
        <taxon>BOP clade</taxon>
        <taxon>Oryzoideae</taxon>
        <taxon>Oryzeae</taxon>
        <taxon>Oryzinae</taxon>
        <taxon>Oryza</taxon>
    </lineage>
</organism>
<dbReference type="Gene3D" id="1.10.275.10">
    <property type="entry name" value="Fumarase/aspartase (N-terminal domain)"/>
    <property type="match status" value="1"/>
</dbReference>
<protein>
    <recommendedName>
        <fullName evidence="10">Thiazole synthase ThiG domain-containing protein</fullName>
    </recommendedName>
</protein>
<dbReference type="InterPro" id="IPR008948">
    <property type="entry name" value="L-Aspartase-like"/>
</dbReference>
<dbReference type="GO" id="GO:0042823">
    <property type="term" value="P:pyridoxal phosphate biosynthetic process"/>
    <property type="evidence" value="ECO:0007669"/>
    <property type="project" value="InterPro"/>
</dbReference>
<evidence type="ECO:0000313" key="11">
    <source>
        <dbReference type="EnsemblPlants" id="OBART12G13980.1"/>
    </source>
</evidence>
<comment type="similarity">
    <text evidence="9">Belongs to the PdxS/SNZ family.</text>
</comment>
<dbReference type="Gramene" id="OBART12G13980.1">
    <property type="protein sequence ID" value="OBART12G13980.1"/>
    <property type="gene ID" value="OBART12G13980"/>
</dbReference>
<sequence>MECETGLVDRPLNGDPLYWGKAAEGLAGSHLDEVKRMVVEYRARLVKIDGAMLSVAKVAAVAGEAARVQVVLDESARPRLEASREWVFDSTMNGTDTYGVTTGFGGAAHRRTKEFAALQKELIRYLNAGVFGASRSDGYTLPTEVTRAAMLVRINTLTQGYSGIRFEILEAIAKLLNANVTPCLPLRGTITASGDLVPLSYIAGLITGRQNSAAVAPDGSKVDAAEAFRIAGIEHGFFALQPKEGLAIVNGTAVGSGLAAIAVRHVRSVMGEIRALRNMDDDEVFAYAKRIAAPYDLVMQTKQLGRLPVVQFAAGGVATPADAALMMQLGCDGVFVGSGIFKSGDPARRARAIVQAVTHYSDPEILADVSAGLGDAMVGINLNDQNVERYAARSH</sequence>
<dbReference type="Pfam" id="PF05690">
    <property type="entry name" value="ThiG"/>
    <property type="match status" value="1"/>
</dbReference>
<proteinExistence type="inferred from homology"/>
<dbReference type="STRING" id="65489.A0A0D3HV48"/>
<dbReference type="GO" id="GO:0009698">
    <property type="term" value="P:phenylpropanoid metabolic process"/>
    <property type="evidence" value="ECO:0007669"/>
    <property type="project" value="UniProtKB-KW"/>
</dbReference>
<feature type="domain" description="Thiazole synthase ThiG" evidence="10">
    <location>
        <begin position="294"/>
        <end position="358"/>
    </location>
</feature>
<comment type="similarity">
    <text evidence="3">Belongs to the PAL/histidase family.</text>
</comment>
<reference evidence="11" key="1">
    <citation type="journal article" date="2009" name="Rice">
        <title>De Novo Next Generation Sequencing of Plant Genomes.</title>
        <authorList>
            <person name="Rounsley S."/>
            <person name="Marri P.R."/>
            <person name="Yu Y."/>
            <person name="He R."/>
            <person name="Sisneros N."/>
            <person name="Goicoechea J.L."/>
            <person name="Lee S.J."/>
            <person name="Angelova A."/>
            <person name="Kudrna D."/>
            <person name="Luo M."/>
            <person name="Affourtit J."/>
            <person name="Desany B."/>
            <person name="Knight J."/>
            <person name="Niazi F."/>
            <person name="Egholm M."/>
            <person name="Wing R.A."/>
        </authorList>
    </citation>
    <scope>NUCLEOTIDE SEQUENCE [LARGE SCALE GENOMIC DNA]</scope>
    <source>
        <strain evidence="11">cv. IRGC 105608</strain>
    </source>
</reference>
<dbReference type="SUPFAM" id="SSF48557">
    <property type="entry name" value="L-aspartase-like"/>
    <property type="match status" value="1"/>
</dbReference>
<comment type="subcellular location">
    <subcellularLocation>
        <location evidence="1">Cytoplasm</location>
    </subcellularLocation>
</comment>
<evidence type="ECO:0000256" key="3">
    <source>
        <dbReference type="ARBA" id="ARBA00007238"/>
    </source>
</evidence>
<keyword evidence="7" id="KW-0456">Lyase</keyword>
<keyword evidence="12" id="KW-1185">Reference proteome</keyword>
<dbReference type="GO" id="GO:0005737">
    <property type="term" value="C:cytoplasm"/>
    <property type="evidence" value="ECO:0007669"/>
    <property type="project" value="UniProtKB-SubCell"/>
</dbReference>
<dbReference type="GO" id="GO:0016841">
    <property type="term" value="F:ammonia-lyase activity"/>
    <property type="evidence" value="ECO:0007669"/>
    <property type="project" value="InterPro"/>
</dbReference>
<keyword evidence="4" id="KW-0963">Cytoplasm</keyword>
<dbReference type="InterPro" id="IPR001106">
    <property type="entry name" value="Aromatic_Lyase"/>
</dbReference>
<keyword evidence="8" id="KW-0704">Schiff base</keyword>
<dbReference type="InterPro" id="IPR011060">
    <property type="entry name" value="RibuloseP-bd_barrel"/>
</dbReference>
<dbReference type="HOGENOM" id="CLU_699023_0_0_1"/>
<dbReference type="PROSITE" id="PS00488">
    <property type="entry name" value="PAL_HISTIDASE"/>
    <property type="match status" value="1"/>
</dbReference>
<dbReference type="FunFam" id="1.10.275.10:FF:000009">
    <property type="entry name" value="Phenylalanine ammonia-lyase"/>
    <property type="match status" value="1"/>
</dbReference>
<dbReference type="Proteomes" id="UP000026960">
    <property type="component" value="Chromosome 12"/>
</dbReference>
<dbReference type="PROSITE" id="PS01235">
    <property type="entry name" value="PDXS_SNZ_1"/>
    <property type="match status" value="1"/>
</dbReference>
<dbReference type="InterPro" id="IPR024083">
    <property type="entry name" value="Fumarase/histidase_N"/>
</dbReference>
<dbReference type="EnsemblPlants" id="OBART12G13980.1">
    <property type="protein sequence ID" value="OBART12G13980.1"/>
    <property type="gene ID" value="OBART12G13980"/>
</dbReference>
<evidence type="ECO:0000256" key="4">
    <source>
        <dbReference type="ARBA" id="ARBA00022490"/>
    </source>
</evidence>
<comment type="pathway">
    <text evidence="2">Phenylpropanoid metabolism; trans-cinnamate biosynthesis; trans-cinnamate from L-phenylalanine: step 1/1.</text>
</comment>
<evidence type="ECO:0000256" key="8">
    <source>
        <dbReference type="ARBA" id="ARBA00023270"/>
    </source>
</evidence>
<dbReference type="PaxDb" id="65489-OBART12G13980.1"/>
<dbReference type="AlphaFoldDB" id="A0A0D3HV48"/>
<evidence type="ECO:0000313" key="12">
    <source>
        <dbReference type="Proteomes" id="UP000026960"/>
    </source>
</evidence>
<evidence type="ECO:0000256" key="2">
    <source>
        <dbReference type="ARBA" id="ARBA00005138"/>
    </source>
</evidence>
<evidence type="ECO:0000256" key="1">
    <source>
        <dbReference type="ARBA" id="ARBA00004496"/>
    </source>
</evidence>
<evidence type="ECO:0000256" key="5">
    <source>
        <dbReference type="ARBA" id="ARBA00022898"/>
    </source>
</evidence>
<dbReference type="eggNOG" id="KOG0222">
    <property type="taxonomic scope" value="Eukaryota"/>
</dbReference>
<name>A0A0D3HV48_9ORYZ</name>
<dbReference type="InterPro" id="IPR022313">
    <property type="entry name" value="Phe/His_NH3-lyase_AS"/>
</dbReference>
<evidence type="ECO:0000256" key="6">
    <source>
        <dbReference type="ARBA" id="ARBA00023051"/>
    </source>
</evidence>
<dbReference type="InterPro" id="IPR013785">
    <property type="entry name" value="Aldolase_TIM"/>
</dbReference>